<dbReference type="Proteomes" id="UP000178893">
    <property type="component" value="Unassembled WGS sequence"/>
</dbReference>
<accession>A0A1G2DYD0</accession>
<dbReference type="EMBL" id="MHLW01000021">
    <property type="protein sequence ID" value="OGZ17990.1"/>
    <property type="molecule type" value="Genomic_DNA"/>
</dbReference>
<name>A0A1G2DYD0_9BACT</name>
<organism evidence="1 2">
    <name type="scientific">Candidatus Nealsonbacteria bacterium RBG_13_37_56</name>
    <dbReference type="NCBI Taxonomy" id="1801661"/>
    <lineage>
        <taxon>Bacteria</taxon>
        <taxon>Candidatus Nealsoniibacteriota</taxon>
    </lineage>
</organism>
<evidence type="ECO:0000313" key="1">
    <source>
        <dbReference type="EMBL" id="OGZ17990.1"/>
    </source>
</evidence>
<dbReference type="AlphaFoldDB" id="A0A1G2DYD0"/>
<gene>
    <name evidence="1" type="ORF">A2V72_00655</name>
</gene>
<evidence type="ECO:0000313" key="2">
    <source>
        <dbReference type="Proteomes" id="UP000178893"/>
    </source>
</evidence>
<protein>
    <submittedName>
        <fullName evidence="1">Uncharacterized protein</fullName>
    </submittedName>
</protein>
<proteinExistence type="predicted"/>
<reference evidence="1 2" key="1">
    <citation type="journal article" date="2016" name="Nat. Commun.">
        <title>Thousands of microbial genomes shed light on interconnected biogeochemical processes in an aquifer system.</title>
        <authorList>
            <person name="Anantharaman K."/>
            <person name="Brown C.T."/>
            <person name="Hug L.A."/>
            <person name="Sharon I."/>
            <person name="Castelle C.J."/>
            <person name="Probst A.J."/>
            <person name="Thomas B.C."/>
            <person name="Singh A."/>
            <person name="Wilkins M.J."/>
            <person name="Karaoz U."/>
            <person name="Brodie E.L."/>
            <person name="Williams K.H."/>
            <person name="Hubbard S.S."/>
            <person name="Banfield J.F."/>
        </authorList>
    </citation>
    <scope>NUCLEOTIDE SEQUENCE [LARGE SCALE GENOMIC DNA]</scope>
</reference>
<sequence length="345" mass="34837">MVLFCPPVSVVNAADLSDMSAVLTTLTKNVVADQTILFTTTTGLAADETIILTYESDFSIAAGLDYEDIDLSFDETPDGVCETGDTQMTLAAAPTGATMGVVRTDGSIITFTNGSTAVAGGGEICIQIGTNAAGPGVEQITNPTVVGEYDLAITGTIGAPDSGTIVIAIVDDDSVAVTATVPPSLTFTVTGTALEFGTLSATASRWADASAGNATVVVGTTLEAGTNSTSGYSITINGTTLTSTGTPADTITAMASEATLTPTQEEFGIRITSAGGNGAVDTVYDNSPADSYALVVAAFPDEIAASATQSATTTYSIYYAANIAADTEAHTDYTTTLTYVANGNF</sequence>
<comment type="caution">
    <text evidence="1">The sequence shown here is derived from an EMBL/GenBank/DDBJ whole genome shotgun (WGS) entry which is preliminary data.</text>
</comment>